<comment type="caution">
    <text evidence="1">The sequence shown here is derived from an EMBL/GenBank/DDBJ whole genome shotgun (WGS) entry which is preliminary data.</text>
</comment>
<evidence type="ECO:0000313" key="2">
    <source>
        <dbReference type="Proteomes" id="UP001500582"/>
    </source>
</evidence>
<keyword evidence="2" id="KW-1185">Reference proteome</keyword>
<gene>
    <name evidence="1" type="ORF">GCM10023149_21150</name>
</gene>
<dbReference type="EMBL" id="BAABFT010000004">
    <property type="protein sequence ID" value="GAA4321338.1"/>
    <property type="molecule type" value="Genomic_DNA"/>
</dbReference>
<reference evidence="2" key="1">
    <citation type="journal article" date="2019" name="Int. J. Syst. Evol. Microbiol.">
        <title>The Global Catalogue of Microorganisms (GCM) 10K type strain sequencing project: providing services to taxonomists for standard genome sequencing and annotation.</title>
        <authorList>
            <consortium name="The Broad Institute Genomics Platform"/>
            <consortium name="The Broad Institute Genome Sequencing Center for Infectious Disease"/>
            <person name="Wu L."/>
            <person name="Ma J."/>
        </authorList>
    </citation>
    <scope>NUCLEOTIDE SEQUENCE [LARGE SCALE GENOMIC DNA]</scope>
    <source>
        <strain evidence="2">JCM 17705</strain>
    </source>
</reference>
<evidence type="ECO:0000313" key="1">
    <source>
        <dbReference type="EMBL" id="GAA4321338.1"/>
    </source>
</evidence>
<sequence>MTTIVTALMYSGKPNPSWELTPEQAKNFKEILIEKQERTTEISALAAGLLGYTGFSIETFDDSLHTKTFCFDGLVDLVDQKQFNFIDRESSLESFLLETGKSSLSDTEATYISDEISKNFNGGIASKNKLFNESFNLFAVPPFNPGKWNIPSVQPFNNCYNYANDKITNTFAQPGRGSGSEITDVSCPTVSAAAQRDGQIAVSNASSTPEQGHFIALVSGYPTFNDYHWYRLDSNAMWSHKPGGTAARNTDNSGNLITDPRTCNRGPYTTFCGFFHCIPANTRIR</sequence>
<proteinExistence type="predicted"/>
<dbReference type="RefSeq" id="WP_345211031.1">
    <property type="nucleotide sequence ID" value="NZ_BAABFT010000004.1"/>
</dbReference>
<name>A0ABP8GC54_9SPHI</name>
<dbReference type="Proteomes" id="UP001500582">
    <property type="component" value="Unassembled WGS sequence"/>
</dbReference>
<protein>
    <submittedName>
        <fullName evidence="1">Uncharacterized protein</fullName>
    </submittedName>
</protein>
<accession>A0ABP8GC54</accession>
<organism evidence="1 2">
    <name type="scientific">Mucilaginibacter gynuensis</name>
    <dbReference type="NCBI Taxonomy" id="1302236"/>
    <lineage>
        <taxon>Bacteria</taxon>
        <taxon>Pseudomonadati</taxon>
        <taxon>Bacteroidota</taxon>
        <taxon>Sphingobacteriia</taxon>
        <taxon>Sphingobacteriales</taxon>
        <taxon>Sphingobacteriaceae</taxon>
        <taxon>Mucilaginibacter</taxon>
    </lineage>
</organism>